<dbReference type="PROSITE" id="PS50089">
    <property type="entry name" value="ZF_RING_2"/>
    <property type="match status" value="1"/>
</dbReference>
<accession>A0A3B4BPJ9</accession>
<feature type="domain" description="RING-type" evidence="6">
    <location>
        <begin position="14"/>
        <end position="59"/>
    </location>
</feature>
<keyword evidence="1" id="KW-0479">Metal-binding</keyword>
<dbReference type="Pfam" id="PF13445">
    <property type="entry name" value="zf-RING_UBOX"/>
    <property type="match status" value="1"/>
</dbReference>
<dbReference type="GO" id="GO:0016567">
    <property type="term" value="P:protein ubiquitination"/>
    <property type="evidence" value="ECO:0007669"/>
    <property type="project" value="TreeGrafter"/>
</dbReference>
<evidence type="ECO:0000256" key="2">
    <source>
        <dbReference type="ARBA" id="ARBA00022771"/>
    </source>
</evidence>
<evidence type="ECO:0000256" key="3">
    <source>
        <dbReference type="ARBA" id="ARBA00022833"/>
    </source>
</evidence>
<dbReference type="Ensembl" id="ENSPNAT00000012049.2">
    <property type="protein sequence ID" value="ENSPNAP00000001508.2"/>
    <property type="gene ID" value="ENSPNAG00000008202.2"/>
</dbReference>
<sequence length="177" mass="20291">MSFQYRERQGEDPCPVCLSDFDHQTHAPYTLPCGHTFCSSCLLHPSLVRYGYLCCPLCRCLSWQPRTLRRNMLQSNSTEQSLANQQTVTSEDNAGHSGIRVSLSERTQREENPVTISSNNRNQTERSACTFSQTRVWTSNPTETWEDGFSQRVRTFQTQGLFTQVNQMDPSVRTDRA</sequence>
<evidence type="ECO:0000313" key="7">
    <source>
        <dbReference type="Ensembl" id="ENSPNAP00000001508.2"/>
    </source>
</evidence>
<dbReference type="SUPFAM" id="SSF57850">
    <property type="entry name" value="RING/U-box"/>
    <property type="match status" value="1"/>
</dbReference>
<dbReference type="GO" id="GO:0061630">
    <property type="term" value="F:ubiquitin protein ligase activity"/>
    <property type="evidence" value="ECO:0007669"/>
    <property type="project" value="TreeGrafter"/>
</dbReference>
<evidence type="ECO:0000256" key="5">
    <source>
        <dbReference type="SAM" id="MobiDB-lite"/>
    </source>
</evidence>
<dbReference type="Gene3D" id="3.30.40.10">
    <property type="entry name" value="Zinc/RING finger domain, C3HC4 (zinc finger)"/>
    <property type="match status" value="1"/>
</dbReference>
<dbReference type="InterPro" id="IPR013083">
    <property type="entry name" value="Znf_RING/FYVE/PHD"/>
</dbReference>
<dbReference type="InterPro" id="IPR001841">
    <property type="entry name" value="Znf_RING"/>
</dbReference>
<dbReference type="InterPro" id="IPR017907">
    <property type="entry name" value="Znf_RING_CS"/>
</dbReference>
<reference evidence="7" key="3">
    <citation type="submission" date="2025-09" db="UniProtKB">
        <authorList>
            <consortium name="Ensembl"/>
        </authorList>
    </citation>
    <scope>IDENTIFICATION</scope>
</reference>
<keyword evidence="3" id="KW-0862">Zinc</keyword>
<dbReference type="SMART" id="SM00184">
    <property type="entry name" value="RING"/>
    <property type="match status" value="1"/>
</dbReference>
<reference evidence="7" key="2">
    <citation type="submission" date="2025-08" db="UniProtKB">
        <authorList>
            <consortium name="Ensembl"/>
        </authorList>
    </citation>
    <scope>IDENTIFICATION</scope>
</reference>
<proteinExistence type="predicted"/>
<evidence type="ECO:0000256" key="4">
    <source>
        <dbReference type="PROSITE-ProRule" id="PRU00175"/>
    </source>
</evidence>
<dbReference type="AlphaFoldDB" id="A0A3B4BPJ9"/>
<feature type="compositionally biased region" description="Polar residues" evidence="5">
    <location>
        <begin position="74"/>
        <end position="92"/>
    </location>
</feature>
<dbReference type="PROSITE" id="PS00518">
    <property type="entry name" value="ZF_RING_1"/>
    <property type="match status" value="1"/>
</dbReference>
<dbReference type="PANTHER" id="PTHR22791:SF6">
    <property type="entry name" value="RING-TYPE DOMAIN-CONTAINING PROTEIN"/>
    <property type="match status" value="1"/>
</dbReference>
<feature type="compositionally biased region" description="Polar residues" evidence="5">
    <location>
        <begin position="114"/>
        <end position="131"/>
    </location>
</feature>
<feature type="region of interest" description="Disordered" evidence="5">
    <location>
        <begin position="74"/>
        <end position="131"/>
    </location>
</feature>
<organism evidence="7 8">
    <name type="scientific">Pygocentrus nattereri</name>
    <name type="common">Red-bellied piranha</name>
    <dbReference type="NCBI Taxonomy" id="42514"/>
    <lineage>
        <taxon>Eukaryota</taxon>
        <taxon>Metazoa</taxon>
        <taxon>Chordata</taxon>
        <taxon>Craniata</taxon>
        <taxon>Vertebrata</taxon>
        <taxon>Euteleostomi</taxon>
        <taxon>Actinopterygii</taxon>
        <taxon>Neopterygii</taxon>
        <taxon>Teleostei</taxon>
        <taxon>Ostariophysi</taxon>
        <taxon>Characiformes</taxon>
        <taxon>Characoidei</taxon>
        <taxon>Pygocentrus</taxon>
    </lineage>
</organism>
<dbReference type="PANTHER" id="PTHR22791">
    <property type="entry name" value="RING-TYPE DOMAIN-CONTAINING PROTEIN"/>
    <property type="match status" value="1"/>
</dbReference>
<dbReference type="GO" id="GO:0008270">
    <property type="term" value="F:zinc ion binding"/>
    <property type="evidence" value="ECO:0007669"/>
    <property type="project" value="UniProtKB-KW"/>
</dbReference>
<evidence type="ECO:0000256" key="1">
    <source>
        <dbReference type="ARBA" id="ARBA00022723"/>
    </source>
</evidence>
<keyword evidence="8" id="KW-1185">Reference proteome</keyword>
<protein>
    <recommendedName>
        <fullName evidence="6">RING-type domain-containing protein</fullName>
    </recommendedName>
</protein>
<keyword evidence="2 4" id="KW-0863">Zinc-finger</keyword>
<dbReference type="Proteomes" id="UP001501920">
    <property type="component" value="Chromosome 4"/>
</dbReference>
<dbReference type="InterPro" id="IPR027370">
    <property type="entry name" value="Znf-RING_euk"/>
</dbReference>
<evidence type="ECO:0000313" key="8">
    <source>
        <dbReference type="Proteomes" id="UP001501920"/>
    </source>
</evidence>
<dbReference type="InterPro" id="IPR051435">
    <property type="entry name" value="RING_finger_E3_ubiq-ligases"/>
</dbReference>
<name>A0A3B4BPJ9_PYGNA</name>
<evidence type="ECO:0000259" key="6">
    <source>
        <dbReference type="PROSITE" id="PS50089"/>
    </source>
</evidence>
<reference evidence="7 8" key="1">
    <citation type="submission" date="2020-10" db="EMBL/GenBank/DDBJ databases">
        <title>Pygocentrus nattereri (red-bellied piranha) genome, fPygNat1, primary haplotype.</title>
        <authorList>
            <person name="Myers G."/>
            <person name="Meyer A."/>
            <person name="Karagic N."/>
            <person name="Pippel M."/>
            <person name="Winkler S."/>
            <person name="Tracey A."/>
            <person name="Wood J."/>
            <person name="Formenti G."/>
            <person name="Howe K."/>
            <person name="Fedrigo O."/>
            <person name="Jarvis E.D."/>
        </authorList>
    </citation>
    <scope>NUCLEOTIDE SEQUENCE [LARGE SCALE GENOMIC DNA]</scope>
</reference>